<evidence type="ECO:0000256" key="3">
    <source>
        <dbReference type="ARBA" id="ARBA00022737"/>
    </source>
</evidence>
<dbReference type="SUPFAM" id="SSF118290">
    <property type="entry name" value="WRKY DNA-binding domain"/>
    <property type="match status" value="2"/>
</dbReference>
<accession>S8E309</accession>
<evidence type="ECO:0000256" key="5">
    <source>
        <dbReference type="ARBA" id="ARBA00023015"/>
    </source>
</evidence>
<dbReference type="PROSITE" id="PS50811">
    <property type="entry name" value="WRKY"/>
    <property type="match status" value="2"/>
</dbReference>
<dbReference type="GO" id="GO:0003700">
    <property type="term" value="F:DNA-binding transcription factor activity"/>
    <property type="evidence" value="ECO:0007669"/>
    <property type="project" value="InterPro"/>
</dbReference>
<dbReference type="OrthoDB" id="2021103at2759"/>
<dbReference type="InterPro" id="IPR003657">
    <property type="entry name" value="WRKY_dom"/>
</dbReference>
<keyword evidence="3" id="KW-0677">Repeat</keyword>
<feature type="region of interest" description="Disordered" evidence="10">
    <location>
        <begin position="236"/>
        <end position="327"/>
    </location>
</feature>
<evidence type="ECO:0000256" key="1">
    <source>
        <dbReference type="ARBA" id="ARBA00004123"/>
    </source>
</evidence>
<evidence type="ECO:0000259" key="11">
    <source>
        <dbReference type="PROSITE" id="PS50811"/>
    </source>
</evidence>
<comment type="caution">
    <text evidence="12">The sequence shown here is derived from an EMBL/GenBank/DDBJ whole genome shotgun (WGS) entry which is preliminary data.</text>
</comment>
<dbReference type="GO" id="GO:0046872">
    <property type="term" value="F:metal ion binding"/>
    <property type="evidence" value="ECO:0007669"/>
    <property type="project" value="UniProtKB-KW"/>
</dbReference>
<name>S8E309_9LAMI</name>
<feature type="region of interest" description="Disordered" evidence="10">
    <location>
        <begin position="151"/>
        <end position="194"/>
    </location>
</feature>
<dbReference type="InterPro" id="IPR036576">
    <property type="entry name" value="WRKY_dom_sf"/>
</dbReference>
<dbReference type="Proteomes" id="UP000015453">
    <property type="component" value="Unassembled WGS sequence"/>
</dbReference>
<keyword evidence="8" id="KW-0539">Nucleus</keyword>
<feature type="region of interest" description="Disordered" evidence="10">
    <location>
        <begin position="1"/>
        <end position="21"/>
    </location>
</feature>
<evidence type="ECO:0000256" key="2">
    <source>
        <dbReference type="ARBA" id="ARBA00022723"/>
    </source>
</evidence>
<reference evidence="12 13" key="1">
    <citation type="journal article" date="2013" name="BMC Genomics">
        <title>The miniature genome of a carnivorous plant Genlisea aurea contains a low number of genes and short non-coding sequences.</title>
        <authorList>
            <person name="Leushkin E.V."/>
            <person name="Sutormin R.A."/>
            <person name="Nabieva E.R."/>
            <person name="Penin A.A."/>
            <person name="Kondrashov A.S."/>
            <person name="Logacheva M.D."/>
        </authorList>
    </citation>
    <scope>NUCLEOTIDE SEQUENCE [LARGE SCALE GENOMIC DNA]</scope>
</reference>
<feature type="compositionally biased region" description="Polar residues" evidence="10">
    <location>
        <begin position="258"/>
        <end position="287"/>
    </location>
</feature>
<dbReference type="FunFam" id="2.20.25.80:FF:000003">
    <property type="entry name" value="WRKY transcription factor 57"/>
    <property type="match status" value="1"/>
</dbReference>
<dbReference type="InterPro" id="IPR044810">
    <property type="entry name" value="WRKY_plant"/>
</dbReference>
<evidence type="ECO:0000256" key="4">
    <source>
        <dbReference type="ARBA" id="ARBA00022833"/>
    </source>
</evidence>
<gene>
    <name evidence="12" type="ORF">M569_04679</name>
</gene>
<keyword evidence="4" id="KW-0862">Zinc</keyword>
<dbReference type="Pfam" id="PF03106">
    <property type="entry name" value="WRKY"/>
    <property type="match status" value="2"/>
</dbReference>
<dbReference type="PANTHER" id="PTHR31221:SF133">
    <property type="entry name" value="WRKY TRANSCRIPTION FACTOR 3-RELATED"/>
    <property type="match status" value="1"/>
</dbReference>
<proteinExistence type="inferred from homology"/>
<evidence type="ECO:0000256" key="10">
    <source>
        <dbReference type="SAM" id="MobiDB-lite"/>
    </source>
</evidence>
<feature type="domain" description="WRKY" evidence="11">
    <location>
        <begin position="182"/>
        <end position="246"/>
    </location>
</feature>
<evidence type="ECO:0000256" key="8">
    <source>
        <dbReference type="ARBA" id="ARBA00023242"/>
    </source>
</evidence>
<evidence type="ECO:0000313" key="13">
    <source>
        <dbReference type="Proteomes" id="UP000015453"/>
    </source>
</evidence>
<protein>
    <recommendedName>
        <fullName evidence="11">WRKY domain-containing protein</fullName>
    </recommendedName>
</protein>
<feature type="domain" description="WRKY" evidence="11">
    <location>
        <begin position="338"/>
        <end position="403"/>
    </location>
</feature>
<dbReference type="PANTHER" id="PTHR31221">
    <property type="entry name" value="WRKY TRANSCRIPTION FACTOR PROTEIN 1-RELATED"/>
    <property type="match status" value="1"/>
</dbReference>
<dbReference type="GO" id="GO:0005634">
    <property type="term" value="C:nucleus"/>
    <property type="evidence" value="ECO:0007669"/>
    <property type="project" value="UniProtKB-SubCell"/>
</dbReference>
<keyword evidence="7" id="KW-0804">Transcription</keyword>
<keyword evidence="6" id="KW-0238">DNA-binding</keyword>
<keyword evidence="5" id="KW-0805">Transcription regulation</keyword>
<comment type="similarity">
    <text evidence="9">Belongs to the WRKY group I family.</text>
</comment>
<dbReference type="SMART" id="SM00774">
    <property type="entry name" value="WRKY"/>
    <property type="match status" value="2"/>
</dbReference>
<dbReference type="AlphaFoldDB" id="S8E309"/>
<evidence type="ECO:0000256" key="6">
    <source>
        <dbReference type="ARBA" id="ARBA00023125"/>
    </source>
</evidence>
<dbReference type="FunFam" id="2.20.25.80:FF:000006">
    <property type="entry name" value="WRKY transcription factor"/>
    <property type="match status" value="1"/>
</dbReference>
<keyword evidence="13" id="KW-1185">Reference proteome</keyword>
<organism evidence="12 13">
    <name type="scientific">Genlisea aurea</name>
    <dbReference type="NCBI Taxonomy" id="192259"/>
    <lineage>
        <taxon>Eukaryota</taxon>
        <taxon>Viridiplantae</taxon>
        <taxon>Streptophyta</taxon>
        <taxon>Embryophyta</taxon>
        <taxon>Tracheophyta</taxon>
        <taxon>Spermatophyta</taxon>
        <taxon>Magnoliopsida</taxon>
        <taxon>eudicotyledons</taxon>
        <taxon>Gunneridae</taxon>
        <taxon>Pentapetalae</taxon>
        <taxon>asterids</taxon>
        <taxon>lamiids</taxon>
        <taxon>Lamiales</taxon>
        <taxon>Lentibulariaceae</taxon>
        <taxon>Genlisea</taxon>
    </lineage>
</organism>
<sequence>MDDASSSAPKPKPATIKVPPRASSMEFLGSSCFSGFSPGPMTLVSNLFPDQAHFSFSQLLAGAMASPSPLAANADAKSKLVTTPGSRPPNLVLTPPPPQMEVLSSMFMVTPGISPSGLLNSPGFLSPLQSPFGMSHQQALAHVTAQAAAFKQMQAAETANEEDAPPPPEEAKESSDNKLLVSSDKPAGDGYNWRKYGQKNVKASECPRSYYKCTHPDCTVKKKVERSLDGRICEITYKGQHAHPPPPQPSKRGRESSLSDAAASSQVENINRLKATTTDNPQQTSDHQVAGEDGVVEVEVEEDKAPVAKKRSSSSDDTGGASSHQTVVESKIVLQTRSEVDLLDDGYRWRKYGQKVVKGNPHPRSYYRCTFAGCNVRKHVERASSDPKSVITTYEGKHNHDLPIGRSHSQQSQKASRIPPASNEMEGQEPATLHFKGDEVIA</sequence>
<evidence type="ECO:0000313" key="12">
    <source>
        <dbReference type="EMBL" id="EPS70083.1"/>
    </source>
</evidence>
<dbReference type="EMBL" id="AUSU01001834">
    <property type="protein sequence ID" value="EPS70083.1"/>
    <property type="molecule type" value="Genomic_DNA"/>
</dbReference>
<feature type="region of interest" description="Disordered" evidence="10">
    <location>
        <begin position="397"/>
        <end position="442"/>
    </location>
</feature>
<dbReference type="Gene3D" id="2.20.25.80">
    <property type="entry name" value="WRKY domain"/>
    <property type="match status" value="2"/>
</dbReference>
<comment type="subcellular location">
    <subcellularLocation>
        <location evidence="1">Nucleus</location>
    </subcellularLocation>
</comment>
<dbReference type="GO" id="GO:0043565">
    <property type="term" value="F:sequence-specific DNA binding"/>
    <property type="evidence" value="ECO:0007669"/>
    <property type="project" value="InterPro"/>
</dbReference>
<evidence type="ECO:0000256" key="9">
    <source>
        <dbReference type="ARBA" id="ARBA00061157"/>
    </source>
</evidence>
<keyword evidence="2" id="KW-0479">Metal-binding</keyword>
<evidence type="ECO:0000256" key="7">
    <source>
        <dbReference type="ARBA" id="ARBA00023163"/>
    </source>
</evidence>